<dbReference type="Proteomes" id="UP001501570">
    <property type="component" value="Unassembled WGS sequence"/>
</dbReference>
<gene>
    <name evidence="2" type="ORF">GCM10023322_53330</name>
</gene>
<sequence length="241" mass="26543">MKSRDVRVWDIGPNKGQGKKRTYTARWIVAGRETSKTFMTRALGDNFRSDLMRAINKGESFGTGSGLPDSMVEAKEATSWLEFAQSYVSMKWPGAAARSRDRHNERGLKHRGEDEPRVVPIPPELVAILRWHIERYGVTPDGRLFGSERDNVVSASNSPGLGGGSHVRTDSASGRPAAGRPALRPAARGPVAVAERRRPGDRRRRTCRQLGRRAAKVYAKCLDGQEATINRRIEAALGEAA</sequence>
<dbReference type="EMBL" id="BAABJQ010000018">
    <property type="protein sequence ID" value="GAA5192850.1"/>
    <property type="molecule type" value="Genomic_DNA"/>
</dbReference>
<comment type="caution">
    <text evidence="2">The sequence shown here is derived from an EMBL/GenBank/DDBJ whole genome shotgun (WGS) entry which is preliminary data.</text>
</comment>
<evidence type="ECO:0000313" key="3">
    <source>
        <dbReference type="Proteomes" id="UP001501570"/>
    </source>
</evidence>
<accession>A0ABP9SAP5</accession>
<feature type="region of interest" description="Disordered" evidence="1">
    <location>
        <begin position="149"/>
        <end position="205"/>
    </location>
</feature>
<proteinExistence type="predicted"/>
<reference evidence="3" key="1">
    <citation type="journal article" date="2019" name="Int. J. Syst. Evol. Microbiol.">
        <title>The Global Catalogue of Microorganisms (GCM) 10K type strain sequencing project: providing services to taxonomists for standard genome sequencing and annotation.</title>
        <authorList>
            <consortium name="The Broad Institute Genomics Platform"/>
            <consortium name="The Broad Institute Genome Sequencing Center for Infectious Disease"/>
            <person name="Wu L."/>
            <person name="Ma J."/>
        </authorList>
    </citation>
    <scope>NUCLEOTIDE SEQUENCE [LARGE SCALE GENOMIC DNA]</scope>
    <source>
        <strain evidence="3">JCM 18304</strain>
    </source>
</reference>
<name>A0ABP9SAP5_9ACTN</name>
<keyword evidence="3" id="KW-1185">Reference proteome</keyword>
<feature type="compositionally biased region" description="Basic and acidic residues" evidence="1">
    <location>
        <begin position="98"/>
        <end position="115"/>
    </location>
</feature>
<evidence type="ECO:0000256" key="1">
    <source>
        <dbReference type="SAM" id="MobiDB-lite"/>
    </source>
</evidence>
<evidence type="ECO:0000313" key="2">
    <source>
        <dbReference type="EMBL" id="GAA5192850.1"/>
    </source>
</evidence>
<organism evidence="2 3">
    <name type="scientific">Rugosimonospora acidiphila</name>
    <dbReference type="NCBI Taxonomy" id="556531"/>
    <lineage>
        <taxon>Bacteria</taxon>
        <taxon>Bacillati</taxon>
        <taxon>Actinomycetota</taxon>
        <taxon>Actinomycetes</taxon>
        <taxon>Micromonosporales</taxon>
        <taxon>Micromonosporaceae</taxon>
        <taxon>Rugosimonospora</taxon>
    </lineage>
</organism>
<evidence type="ECO:0008006" key="4">
    <source>
        <dbReference type="Google" id="ProtNLM"/>
    </source>
</evidence>
<protein>
    <recommendedName>
        <fullName evidence="4">Integrase</fullName>
    </recommendedName>
</protein>
<dbReference type="RefSeq" id="WP_345634088.1">
    <property type="nucleotide sequence ID" value="NZ_BAABJQ010000018.1"/>
</dbReference>
<feature type="region of interest" description="Disordered" evidence="1">
    <location>
        <begin position="96"/>
        <end position="115"/>
    </location>
</feature>
<feature type="compositionally biased region" description="Low complexity" evidence="1">
    <location>
        <begin position="174"/>
        <end position="193"/>
    </location>
</feature>